<dbReference type="Pfam" id="PF12833">
    <property type="entry name" value="HTH_18"/>
    <property type="match status" value="1"/>
</dbReference>
<gene>
    <name evidence="5" type="ORF">Tasa_058_049</name>
</gene>
<dbReference type="GO" id="GO:0003700">
    <property type="term" value="F:DNA-binding transcription factor activity"/>
    <property type="evidence" value="ECO:0007669"/>
    <property type="project" value="InterPro"/>
</dbReference>
<dbReference type="PANTHER" id="PTHR43280:SF31">
    <property type="entry name" value="TRANSCRIPTIONAL REGULATORY PROTEIN"/>
    <property type="match status" value="1"/>
</dbReference>
<name>A0A0D6MQV7_9PROT</name>
<accession>A0A0D6MQV7</accession>
<dbReference type="Gene3D" id="1.10.10.60">
    <property type="entry name" value="Homeodomain-like"/>
    <property type="match status" value="1"/>
</dbReference>
<dbReference type="EMBL" id="BALE01000058">
    <property type="protein sequence ID" value="GAN55775.1"/>
    <property type="molecule type" value="Genomic_DNA"/>
</dbReference>
<dbReference type="RefSeq" id="WP_048851211.1">
    <property type="nucleotide sequence ID" value="NZ_BALE01000058.1"/>
</dbReference>
<dbReference type="PANTHER" id="PTHR43280">
    <property type="entry name" value="ARAC-FAMILY TRANSCRIPTIONAL REGULATOR"/>
    <property type="match status" value="1"/>
</dbReference>
<dbReference type="InterPro" id="IPR009057">
    <property type="entry name" value="Homeodomain-like_sf"/>
</dbReference>
<dbReference type="InterPro" id="IPR018060">
    <property type="entry name" value="HTH_AraC"/>
</dbReference>
<dbReference type="PRINTS" id="PR00032">
    <property type="entry name" value="HTHARAC"/>
</dbReference>
<feature type="domain" description="HTH araC/xylS-type" evidence="4">
    <location>
        <begin position="219"/>
        <end position="320"/>
    </location>
</feature>
<comment type="caution">
    <text evidence="5">The sequence shown here is derived from an EMBL/GenBank/DDBJ whole genome shotgun (WGS) entry which is preliminary data.</text>
</comment>
<keyword evidence="1" id="KW-0805">Transcription regulation</keyword>
<keyword evidence="2" id="KW-0238">DNA-binding</keyword>
<evidence type="ECO:0000256" key="1">
    <source>
        <dbReference type="ARBA" id="ARBA00023015"/>
    </source>
</evidence>
<dbReference type="InterPro" id="IPR020449">
    <property type="entry name" value="Tscrpt_reg_AraC-type_HTH"/>
</dbReference>
<sequence length="327" mass="35574">MQPWTFDVADHPDRPPGLVWRETLARLSLPEATPVAGPGRFAGRAMQVISPLGIEITRLDGSPQRIAGRYTAQTDGVWLALLLSEQPGTSTTPATLAAGGTTWNMGVGAIACGPLAVDAMLTLPRAFSLLYVRLPKLALHPRLLGPTSLRVGVLAPTLGVRRVFAGFLQGLGQAIDALDTRQLRTVELALSELLIGSVLSDPSYGGGAQPVNRRVAAMHSICQLIESELTDPDLTMTAIARKHGISPRGLQKLFAMTGQNFSQYLRLRRLSRCRDDLASPLSAHLSISEICFRWGFNDAAHFSRSFRQSYGMTPRAWRQERLGKDET</sequence>
<evidence type="ECO:0000313" key="6">
    <source>
        <dbReference type="Proteomes" id="UP000032679"/>
    </source>
</evidence>
<keyword evidence="6" id="KW-1185">Reference proteome</keyword>
<dbReference type="SUPFAM" id="SSF46689">
    <property type="entry name" value="Homeodomain-like"/>
    <property type="match status" value="1"/>
</dbReference>
<reference evidence="5 6" key="1">
    <citation type="submission" date="2012-10" db="EMBL/GenBank/DDBJ databases">
        <title>Genome sequencing of Tanticharoenia sakaeratensis NBRC 103193.</title>
        <authorList>
            <person name="Azuma Y."/>
            <person name="Hadano H."/>
            <person name="Hirakawa H."/>
            <person name="Matsushita K."/>
        </authorList>
    </citation>
    <scope>NUCLEOTIDE SEQUENCE [LARGE SCALE GENOMIC DNA]</scope>
    <source>
        <strain evidence="5 6">NBRC 103193</strain>
    </source>
</reference>
<dbReference type="SMART" id="SM00342">
    <property type="entry name" value="HTH_ARAC"/>
    <property type="match status" value="1"/>
</dbReference>
<dbReference type="GO" id="GO:0043565">
    <property type="term" value="F:sequence-specific DNA binding"/>
    <property type="evidence" value="ECO:0007669"/>
    <property type="project" value="InterPro"/>
</dbReference>
<proteinExistence type="predicted"/>
<evidence type="ECO:0000313" key="5">
    <source>
        <dbReference type="EMBL" id="GAN55775.1"/>
    </source>
</evidence>
<dbReference type="Proteomes" id="UP000032679">
    <property type="component" value="Unassembled WGS sequence"/>
</dbReference>
<protein>
    <submittedName>
        <fullName evidence="5">Transcriptional activator feaR</fullName>
    </submittedName>
</protein>
<dbReference type="PROSITE" id="PS01124">
    <property type="entry name" value="HTH_ARAC_FAMILY_2"/>
    <property type="match status" value="1"/>
</dbReference>
<evidence type="ECO:0000256" key="2">
    <source>
        <dbReference type="ARBA" id="ARBA00023125"/>
    </source>
</evidence>
<evidence type="ECO:0000256" key="3">
    <source>
        <dbReference type="ARBA" id="ARBA00023163"/>
    </source>
</evidence>
<organism evidence="5 6">
    <name type="scientific">Tanticharoenia sakaeratensis NBRC 103193</name>
    <dbReference type="NCBI Taxonomy" id="1231623"/>
    <lineage>
        <taxon>Bacteria</taxon>
        <taxon>Pseudomonadati</taxon>
        <taxon>Pseudomonadota</taxon>
        <taxon>Alphaproteobacteria</taxon>
        <taxon>Acetobacterales</taxon>
        <taxon>Acetobacteraceae</taxon>
        <taxon>Tanticharoenia</taxon>
    </lineage>
</organism>
<evidence type="ECO:0000259" key="4">
    <source>
        <dbReference type="PROSITE" id="PS01124"/>
    </source>
</evidence>
<dbReference type="STRING" id="1231623.Tasa_058_049"/>
<dbReference type="AlphaFoldDB" id="A0A0D6MQV7"/>
<keyword evidence="3" id="KW-0804">Transcription</keyword>